<accession>A0A4R2QKA2</accession>
<protein>
    <submittedName>
        <fullName evidence="2">Uroporphyrinogen-III synthase</fullName>
    </submittedName>
</protein>
<gene>
    <name evidence="2" type="ORF">EV191_10981</name>
</gene>
<dbReference type="NCBIfam" id="NF005568">
    <property type="entry name" value="PRK07239.1"/>
    <property type="match status" value="1"/>
</dbReference>
<dbReference type="EMBL" id="SLXQ01000009">
    <property type="protein sequence ID" value="TCP49259.1"/>
    <property type="molecule type" value="Genomic_DNA"/>
</dbReference>
<dbReference type="SUPFAM" id="SSF69618">
    <property type="entry name" value="HemD-like"/>
    <property type="match status" value="1"/>
</dbReference>
<dbReference type="RefSeq" id="WP_132878563.1">
    <property type="nucleotide sequence ID" value="NZ_SLXQ01000009.1"/>
</dbReference>
<dbReference type="InterPro" id="IPR036108">
    <property type="entry name" value="4pyrrol_syn_uPrphyn_synt_sf"/>
</dbReference>
<keyword evidence="3" id="KW-1185">Reference proteome</keyword>
<dbReference type="Proteomes" id="UP000294911">
    <property type="component" value="Unassembled WGS sequence"/>
</dbReference>
<dbReference type="InterPro" id="IPR039793">
    <property type="entry name" value="UROS/Hem4"/>
</dbReference>
<evidence type="ECO:0000313" key="3">
    <source>
        <dbReference type="Proteomes" id="UP000294911"/>
    </source>
</evidence>
<dbReference type="PANTHER" id="PTHR40082:SF1">
    <property type="entry name" value="BLR5956 PROTEIN"/>
    <property type="match status" value="1"/>
</dbReference>
<dbReference type="CDD" id="cd06578">
    <property type="entry name" value="HemD"/>
    <property type="match status" value="1"/>
</dbReference>
<dbReference type="Pfam" id="PF02602">
    <property type="entry name" value="HEM4"/>
    <property type="match status" value="1"/>
</dbReference>
<dbReference type="Gene3D" id="3.40.50.10090">
    <property type="match status" value="2"/>
</dbReference>
<sequence>MVETSSLAGRMIGVTAERRAADLCTSLERRGASVWHAPAMHTVPLPDDPRLRATTERVLAEPVDLVVFTTGMGMRGWVDAAHQWGQDEALLATLERADIYVRGPKAKGAVRGAGLREHASAESESNAELFELVQADDLAGKRVVVQLHGVALPEYVDALRAAGAEVLQVLPYRWEPPRQPELVHALLDGVRDRRVDALTFTSAAAASGLLDIARTSGRLDGLLSAVRDGMVAACVGPITAAPLIAEGMAVVQPARWRLGALVNELEASFS</sequence>
<dbReference type="InterPro" id="IPR003754">
    <property type="entry name" value="4pyrrol_synth_uPrphyn_synth"/>
</dbReference>
<evidence type="ECO:0000313" key="2">
    <source>
        <dbReference type="EMBL" id="TCP49259.1"/>
    </source>
</evidence>
<comment type="caution">
    <text evidence="2">The sequence shown here is derived from an EMBL/GenBank/DDBJ whole genome shotgun (WGS) entry which is preliminary data.</text>
</comment>
<dbReference type="AlphaFoldDB" id="A0A4R2QKA2"/>
<feature type="domain" description="Tetrapyrrole biosynthesis uroporphyrinogen III synthase" evidence="1">
    <location>
        <begin position="25"/>
        <end position="262"/>
    </location>
</feature>
<name>A0A4R2QKA2_9PSEU</name>
<reference evidence="2 3" key="1">
    <citation type="submission" date="2019-03" db="EMBL/GenBank/DDBJ databases">
        <title>Genomic Encyclopedia of Type Strains, Phase IV (KMG-IV): sequencing the most valuable type-strain genomes for metagenomic binning, comparative biology and taxonomic classification.</title>
        <authorList>
            <person name="Goeker M."/>
        </authorList>
    </citation>
    <scope>NUCLEOTIDE SEQUENCE [LARGE SCALE GENOMIC DNA]</scope>
    <source>
        <strain evidence="2 3">DSM 45765</strain>
    </source>
</reference>
<organism evidence="2 3">
    <name type="scientific">Tamaricihabitans halophyticus</name>
    <dbReference type="NCBI Taxonomy" id="1262583"/>
    <lineage>
        <taxon>Bacteria</taxon>
        <taxon>Bacillati</taxon>
        <taxon>Actinomycetota</taxon>
        <taxon>Actinomycetes</taxon>
        <taxon>Pseudonocardiales</taxon>
        <taxon>Pseudonocardiaceae</taxon>
        <taxon>Tamaricihabitans</taxon>
    </lineage>
</organism>
<dbReference type="GO" id="GO:0006780">
    <property type="term" value="P:uroporphyrinogen III biosynthetic process"/>
    <property type="evidence" value="ECO:0007669"/>
    <property type="project" value="InterPro"/>
</dbReference>
<dbReference type="PANTHER" id="PTHR40082">
    <property type="entry name" value="BLR5956 PROTEIN"/>
    <property type="match status" value="1"/>
</dbReference>
<proteinExistence type="predicted"/>
<dbReference type="GO" id="GO:0004852">
    <property type="term" value="F:uroporphyrinogen-III synthase activity"/>
    <property type="evidence" value="ECO:0007669"/>
    <property type="project" value="InterPro"/>
</dbReference>
<evidence type="ECO:0000259" key="1">
    <source>
        <dbReference type="Pfam" id="PF02602"/>
    </source>
</evidence>
<dbReference type="OrthoDB" id="213853at2"/>